<evidence type="ECO:0000256" key="1">
    <source>
        <dbReference type="SAM" id="MobiDB-lite"/>
    </source>
</evidence>
<organism evidence="2 3">
    <name type="scientific">Effrenium voratum</name>
    <dbReference type="NCBI Taxonomy" id="2562239"/>
    <lineage>
        <taxon>Eukaryota</taxon>
        <taxon>Sar</taxon>
        <taxon>Alveolata</taxon>
        <taxon>Dinophyceae</taxon>
        <taxon>Suessiales</taxon>
        <taxon>Symbiodiniaceae</taxon>
        <taxon>Effrenium</taxon>
    </lineage>
</organism>
<feature type="compositionally biased region" description="Basic and acidic residues" evidence="1">
    <location>
        <begin position="69"/>
        <end position="80"/>
    </location>
</feature>
<gene>
    <name evidence="2" type="ORF">EVOR1521_LOCUS7202</name>
</gene>
<feature type="non-terminal residue" evidence="2">
    <location>
        <position position="1"/>
    </location>
</feature>
<comment type="caution">
    <text evidence="2">The sequence shown here is derived from an EMBL/GenBank/DDBJ whole genome shotgun (WGS) entry which is preliminary data.</text>
</comment>
<sequence length="190" mass="20748">DDENFSVHSAISNEDDFAEDEEVDYLALELLHHLPAEKADKLMKSLRAKEKAVQVKKEEKKAEPVAPKETPKEEPKKEEGGIAETVADAAESVMDGLKALVGYGEEEKGDVVDVSKGMQVTNIRRQQSGKVVQHTATDVLVKYDDGKTEWAEIEDLKKLEAPAVGEDKGSPDVRVEGAGDTKAICSCGWL</sequence>
<reference evidence="2" key="1">
    <citation type="submission" date="2023-08" db="EMBL/GenBank/DDBJ databases">
        <authorList>
            <person name="Chen Y."/>
            <person name="Shah S."/>
            <person name="Dougan E. K."/>
            <person name="Thang M."/>
            <person name="Chan C."/>
        </authorList>
    </citation>
    <scope>NUCLEOTIDE SEQUENCE</scope>
</reference>
<keyword evidence="3" id="KW-1185">Reference proteome</keyword>
<dbReference type="Proteomes" id="UP001178507">
    <property type="component" value="Unassembled WGS sequence"/>
</dbReference>
<feature type="region of interest" description="Disordered" evidence="1">
    <location>
        <begin position="50"/>
        <end position="82"/>
    </location>
</feature>
<name>A0AA36MSN3_9DINO</name>
<feature type="compositionally biased region" description="Basic and acidic residues" evidence="1">
    <location>
        <begin position="50"/>
        <end position="63"/>
    </location>
</feature>
<evidence type="ECO:0000313" key="2">
    <source>
        <dbReference type="EMBL" id="CAJ1378763.1"/>
    </source>
</evidence>
<dbReference type="Gene3D" id="2.30.30.140">
    <property type="match status" value="1"/>
</dbReference>
<accession>A0AA36MSN3</accession>
<dbReference type="AlphaFoldDB" id="A0AA36MSN3"/>
<proteinExistence type="predicted"/>
<evidence type="ECO:0000313" key="3">
    <source>
        <dbReference type="Proteomes" id="UP001178507"/>
    </source>
</evidence>
<dbReference type="EMBL" id="CAUJNA010000568">
    <property type="protein sequence ID" value="CAJ1378763.1"/>
    <property type="molecule type" value="Genomic_DNA"/>
</dbReference>
<protein>
    <submittedName>
        <fullName evidence="2">Uncharacterized protein</fullName>
    </submittedName>
</protein>